<dbReference type="InterPro" id="IPR032466">
    <property type="entry name" value="Metal_Hydrolase"/>
</dbReference>
<dbReference type="SUPFAM" id="SSF51556">
    <property type="entry name" value="Metallo-dependent hydrolases"/>
    <property type="match status" value="1"/>
</dbReference>
<dbReference type="RefSeq" id="WP_184685197.1">
    <property type="nucleotide sequence ID" value="NZ_JACHJC010000001.1"/>
</dbReference>
<evidence type="ECO:0000313" key="3">
    <source>
        <dbReference type="EMBL" id="MBB5113447.1"/>
    </source>
</evidence>
<evidence type="ECO:0000313" key="4">
    <source>
        <dbReference type="Proteomes" id="UP000618986"/>
    </source>
</evidence>
<dbReference type="GeneID" id="300293851"/>
<organism evidence="3 4">
    <name type="scientific">Micromonospora echinospora</name>
    <name type="common">Micromonospora purpurea</name>
    <dbReference type="NCBI Taxonomy" id="1877"/>
    <lineage>
        <taxon>Bacteria</taxon>
        <taxon>Bacillati</taxon>
        <taxon>Actinomycetota</taxon>
        <taxon>Actinomycetes</taxon>
        <taxon>Micromonosporales</taxon>
        <taxon>Micromonosporaceae</taxon>
        <taxon>Micromonospora</taxon>
    </lineage>
</organism>
<keyword evidence="1" id="KW-0456">Lyase</keyword>
<dbReference type="Proteomes" id="UP000618986">
    <property type="component" value="Unassembled WGS sequence"/>
</dbReference>
<protein>
    <recommendedName>
        <fullName evidence="2">Amidohydrolase-related domain-containing protein</fullName>
    </recommendedName>
</protein>
<comment type="caution">
    <text evidence="3">The sequence shown here is derived from an EMBL/GenBank/DDBJ whole genome shotgun (WGS) entry which is preliminary data.</text>
</comment>
<dbReference type="PANTHER" id="PTHR21240:SF19">
    <property type="entry name" value="CATALYTIC_ HYDROLASE"/>
    <property type="match status" value="1"/>
</dbReference>
<accession>A0ABR6MDI5</accession>
<sequence length="282" mass="32022">MSERPYGIVDAWAMPCHPPISDRWNADPKRTHGMSLFGASGFGGWSIDEQVEEMDRWGVEIAVLSAIREADDVKISNEEVAACVEKYPTRFRGSLAVDPRRPMAALREMQTWVRDYGFVNVKVCPYAYGYDNPPNSKLWYPIYAKACELGVSVTIQVGHTGPLLPSEPGRPIYLDEVALTFPELTIVGAHIGWPWEEEMGMLAWKHDNVYVDTSAHAPTRYPERFVRFLKRRAPHKVLFGTDYPALRYDRAVGEVSALDLPADVERMFLRDNAWKVFGLDRS</sequence>
<dbReference type="Gene3D" id="3.20.20.140">
    <property type="entry name" value="Metal-dependent hydrolases"/>
    <property type="match status" value="1"/>
</dbReference>
<dbReference type="PANTHER" id="PTHR21240">
    <property type="entry name" value="2-AMINO-3-CARBOXYLMUCONATE-6-SEMIALDEHYDE DECARBOXYLASE"/>
    <property type="match status" value="1"/>
</dbReference>
<evidence type="ECO:0000256" key="1">
    <source>
        <dbReference type="ARBA" id="ARBA00023239"/>
    </source>
</evidence>
<gene>
    <name evidence="3" type="ORF">FHU28_003286</name>
</gene>
<dbReference type="Pfam" id="PF04909">
    <property type="entry name" value="Amidohydro_2"/>
    <property type="match status" value="1"/>
</dbReference>
<dbReference type="InterPro" id="IPR006680">
    <property type="entry name" value="Amidohydro-rel"/>
</dbReference>
<reference evidence="3 4" key="1">
    <citation type="submission" date="2020-08" db="EMBL/GenBank/DDBJ databases">
        <title>Sequencing the genomes of 1000 actinobacteria strains.</title>
        <authorList>
            <person name="Klenk H.-P."/>
        </authorList>
    </citation>
    <scope>NUCLEOTIDE SEQUENCE [LARGE SCALE GENOMIC DNA]</scope>
    <source>
        <strain evidence="3 4">DSM 43036</strain>
    </source>
</reference>
<name>A0ABR6MDI5_MICEC</name>
<evidence type="ECO:0000259" key="2">
    <source>
        <dbReference type="Pfam" id="PF04909"/>
    </source>
</evidence>
<dbReference type="InterPro" id="IPR032465">
    <property type="entry name" value="ACMSD"/>
</dbReference>
<proteinExistence type="predicted"/>
<keyword evidence="4" id="KW-1185">Reference proteome</keyword>
<dbReference type="EMBL" id="JACHJC010000001">
    <property type="protein sequence ID" value="MBB5113447.1"/>
    <property type="molecule type" value="Genomic_DNA"/>
</dbReference>
<feature type="domain" description="Amidohydrolase-related" evidence="2">
    <location>
        <begin position="69"/>
        <end position="279"/>
    </location>
</feature>